<dbReference type="AlphaFoldDB" id="A0AAE1AN38"/>
<evidence type="ECO:0000313" key="2">
    <source>
        <dbReference type="EMBL" id="KAK3790925.1"/>
    </source>
</evidence>
<feature type="compositionally biased region" description="Acidic residues" evidence="1">
    <location>
        <begin position="650"/>
        <end position="664"/>
    </location>
</feature>
<dbReference type="Proteomes" id="UP001283361">
    <property type="component" value="Unassembled WGS sequence"/>
</dbReference>
<feature type="region of interest" description="Disordered" evidence="1">
    <location>
        <begin position="533"/>
        <end position="626"/>
    </location>
</feature>
<feature type="compositionally biased region" description="Basic and acidic residues" evidence="1">
    <location>
        <begin position="689"/>
        <end position="705"/>
    </location>
</feature>
<gene>
    <name evidence="2" type="ORF">RRG08_053248</name>
</gene>
<feature type="region of interest" description="Disordered" evidence="1">
    <location>
        <begin position="650"/>
        <end position="705"/>
    </location>
</feature>
<organism evidence="2 3">
    <name type="scientific">Elysia crispata</name>
    <name type="common">lettuce slug</name>
    <dbReference type="NCBI Taxonomy" id="231223"/>
    <lineage>
        <taxon>Eukaryota</taxon>
        <taxon>Metazoa</taxon>
        <taxon>Spiralia</taxon>
        <taxon>Lophotrochozoa</taxon>
        <taxon>Mollusca</taxon>
        <taxon>Gastropoda</taxon>
        <taxon>Heterobranchia</taxon>
        <taxon>Euthyneura</taxon>
        <taxon>Panpulmonata</taxon>
        <taxon>Sacoglossa</taxon>
        <taxon>Placobranchoidea</taxon>
        <taxon>Plakobranchidae</taxon>
        <taxon>Elysia</taxon>
    </lineage>
</organism>
<reference evidence="2" key="1">
    <citation type="journal article" date="2023" name="G3 (Bethesda)">
        <title>A reference genome for the long-term kleptoplast-retaining sea slug Elysia crispata morphotype clarki.</title>
        <authorList>
            <person name="Eastman K.E."/>
            <person name="Pendleton A.L."/>
            <person name="Shaikh M.A."/>
            <person name="Suttiyut T."/>
            <person name="Ogas R."/>
            <person name="Tomko P."/>
            <person name="Gavelis G."/>
            <person name="Widhalm J.R."/>
            <person name="Wisecaver J.H."/>
        </authorList>
    </citation>
    <scope>NUCLEOTIDE SEQUENCE</scope>
    <source>
        <strain evidence="2">ECLA1</strain>
    </source>
</reference>
<protein>
    <submittedName>
        <fullName evidence="2">Uncharacterized protein</fullName>
    </submittedName>
</protein>
<proteinExistence type="predicted"/>
<accession>A0AAE1AN38</accession>
<keyword evidence="3" id="KW-1185">Reference proteome</keyword>
<feature type="compositionally biased region" description="Acidic residues" evidence="1">
    <location>
        <begin position="592"/>
        <end position="603"/>
    </location>
</feature>
<sequence length="750" mass="81224">MCDWSLSPPSGLPSPVVTVRSHWLSSTLLLSTKVRSATSLPSCQLYLASVNQGPACYQSTILSALPCFCQPRSGLTPVYHPVSSTLLLSTKVRPATSLPSCQLYLASVNQGQVCYQSTILSALPCFCQPRSGLLPVYHPVSSTLLLSTKVRPDTCLPSCQLYLASVNQGLACYQSTILSALPCFCQTRSGLLPVYHPVSSTLLLSTKVRPATSLPSCQLYLASVNQGPACYQSTILSALPCFVSALPCFCQPRSGLLPVYHSVSSTLLLSTKVRPATSLPSCQLYLASVNQGPACYQSTILSALPCFCQPRSGLLPVYHPVSSTLLLSTKVRPATSLPSCQLYLASVNQGPACYQSTILSALPCFCQPRSGLLPVYHPVSSTLLLSTKVRPATSLPSHQLCLASVNQGPACYQSTMLSGLVPVYHPVSSTLLLSTKVRPATSLPSCQLYLASVNQGPACYQSTILSALPCFCQPRSGLLPVYHAVRARSMVQFYHTLGCVLPHSRINVSNLRQSVPSLELSESLNHKLRVSRVSAGGGMKSPQEPVQRENWQEEDGGGDGENISKEKMVEETQEEDGGGDGENISKEKMVEETQEEDGGGDGEDISKRKMVEETEDGGGDGKNISKRKMVEEMVRISARRRWWRIWGEYQQEEDGGGDGEDGGGDGENISKEKMVEETQEEDGGGDGENISKEKMVEETDHTRDDEMYRGEVVFSWLILRLVGHAGTAVRPSRFFQPFGSEKLGERKKDG</sequence>
<dbReference type="EMBL" id="JAWDGP010001500">
    <property type="protein sequence ID" value="KAK3790925.1"/>
    <property type="molecule type" value="Genomic_DNA"/>
</dbReference>
<comment type="caution">
    <text evidence="2">The sequence shown here is derived from an EMBL/GenBank/DDBJ whole genome shotgun (WGS) entry which is preliminary data.</text>
</comment>
<evidence type="ECO:0000313" key="3">
    <source>
        <dbReference type="Proteomes" id="UP001283361"/>
    </source>
</evidence>
<evidence type="ECO:0000256" key="1">
    <source>
        <dbReference type="SAM" id="MobiDB-lite"/>
    </source>
</evidence>
<name>A0AAE1AN38_9GAST</name>